<organism evidence="1 2">
    <name type="scientific">Nannocystis pusilla</name>
    <dbReference type="NCBI Taxonomy" id="889268"/>
    <lineage>
        <taxon>Bacteria</taxon>
        <taxon>Pseudomonadati</taxon>
        <taxon>Myxococcota</taxon>
        <taxon>Polyangia</taxon>
        <taxon>Nannocystales</taxon>
        <taxon>Nannocystaceae</taxon>
        <taxon>Nannocystis</taxon>
    </lineage>
</organism>
<name>A0A9X3J2E8_9BACT</name>
<accession>A0A9X3J2E8</accession>
<evidence type="ECO:0000313" key="2">
    <source>
        <dbReference type="Proteomes" id="UP001150924"/>
    </source>
</evidence>
<comment type="caution">
    <text evidence="1">The sequence shown here is derived from an EMBL/GenBank/DDBJ whole genome shotgun (WGS) entry which is preliminary data.</text>
</comment>
<evidence type="ECO:0000313" key="1">
    <source>
        <dbReference type="EMBL" id="MCY1011023.1"/>
    </source>
</evidence>
<dbReference type="RefSeq" id="WP_267774217.1">
    <property type="nucleotide sequence ID" value="NZ_JAPNKE010000002.1"/>
</dbReference>
<dbReference type="Proteomes" id="UP001150924">
    <property type="component" value="Unassembled WGS sequence"/>
</dbReference>
<dbReference type="EMBL" id="JAPNKE010000002">
    <property type="protein sequence ID" value="MCY1011023.1"/>
    <property type="molecule type" value="Genomic_DNA"/>
</dbReference>
<keyword evidence="2" id="KW-1185">Reference proteome</keyword>
<gene>
    <name evidence="1" type="ORF">OV079_36750</name>
</gene>
<dbReference type="AlphaFoldDB" id="A0A9X3J2E8"/>
<sequence length="94" mass="10217">MSEETGVGLTADARRRLLELLGTIGAYNDKGIAWTRASPAAVAEMRAGFRRSIDALIADLGADNLPAPVLDYLRSPQAVEDGDGEMYLFVHRLR</sequence>
<protein>
    <submittedName>
        <fullName evidence="1">Uncharacterized protein</fullName>
    </submittedName>
</protein>
<proteinExistence type="predicted"/>
<reference evidence="1" key="1">
    <citation type="submission" date="2022-11" db="EMBL/GenBank/DDBJ databases">
        <title>Minimal conservation of predation-associated metabolite biosynthetic gene clusters underscores biosynthetic potential of Myxococcota including descriptions for ten novel species: Archangium lansinium sp. nov., Myxococcus landrumus sp. nov., Nannocystis bai.</title>
        <authorList>
            <person name="Ahearne A."/>
            <person name="Stevens C."/>
            <person name="Phillips K."/>
        </authorList>
    </citation>
    <scope>NUCLEOTIDE SEQUENCE</scope>
    <source>
        <strain evidence="1">Na p29</strain>
    </source>
</reference>